<reference evidence="1 2" key="2">
    <citation type="journal article" date="2015" name="Antonie Van Leeuwenhoek">
        <title>Thioclava indica sp. nov., isolated from surface seawater of the Indian Ocean.</title>
        <authorList>
            <person name="Liu Y."/>
            <person name="Lai Q."/>
            <person name="Du J."/>
            <person name="Xu H."/>
            <person name="Jiang L."/>
            <person name="Shao Z."/>
        </authorList>
    </citation>
    <scope>NUCLEOTIDE SEQUENCE [LARGE SCALE GENOMIC DNA]</scope>
    <source>
        <strain evidence="1 2">13D2W-2</strain>
    </source>
</reference>
<proteinExistence type="predicted"/>
<gene>
    <name evidence="1" type="ORF">DW2_14430</name>
</gene>
<dbReference type="STRING" id="1317124.DW2_14430"/>
<dbReference type="PATRIC" id="fig|1317124.6.peg.2902"/>
<organism evidence="1 2">
    <name type="scientific">Thioclava atlantica</name>
    <dbReference type="NCBI Taxonomy" id="1317124"/>
    <lineage>
        <taxon>Bacteria</taxon>
        <taxon>Pseudomonadati</taxon>
        <taxon>Pseudomonadota</taxon>
        <taxon>Alphaproteobacteria</taxon>
        <taxon>Rhodobacterales</taxon>
        <taxon>Paracoccaceae</taxon>
        <taxon>Thioclava</taxon>
    </lineage>
</organism>
<dbReference type="EMBL" id="AQRC01000012">
    <property type="protein sequence ID" value="KFE34205.1"/>
    <property type="molecule type" value="Genomic_DNA"/>
</dbReference>
<evidence type="ECO:0000313" key="2">
    <source>
        <dbReference type="Proteomes" id="UP000028607"/>
    </source>
</evidence>
<evidence type="ECO:0000313" key="1">
    <source>
        <dbReference type="EMBL" id="KFE34205.1"/>
    </source>
</evidence>
<dbReference type="RefSeq" id="WP_038147728.1">
    <property type="nucleotide sequence ID" value="NZ_AQRC01000012.1"/>
</dbReference>
<dbReference type="Proteomes" id="UP000028607">
    <property type="component" value="Unassembled WGS sequence"/>
</dbReference>
<accession>A0A085TU08</accession>
<keyword evidence="2" id="KW-1185">Reference proteome</keyword>
<dbReference type="AlphaFoldDB" id="A0A085TU08"/>
<protein>
    <submittedName>
        <fullName evidence="1">Uncharacterized protein</fullName>
    </submittedName>
</protein>
<reference evidence="2" key="1">
    <citation type="submission" date="2013-04" db="EMBL/GenBank/DDBJ databases">
        <title>Thioclava sp. 13D2W-2 Genome Sequencing.</title>
        <authorList>
            <person name="Lai Q."/>
            <person name="Li G."/>
            <person name="Shao Z."/>
        </authorList>
    </citation>
    <scope>NUCLEOTIDE SEQUENCE [LARGE SCALE GENOMIC DNA]</scope>
    <source>
        <strain evidence="2">13D2W-2</strain>
    </source>
</reference>
<comment type="caution">
    <text evidence="1">The sequence shown here is derived from an EMBL/GenBank/DDBJ whole genome shotgun (WGS) entry which is preliminary data.</text>
</comment>
<sequence length="68" mass="7311">MKDNLLIAETGESGEIVALWRAGGDLKSPRLIRDPEEALALVDTVRISGAHATQVKEWLSAQGALREG</sequence>
<dbReference type="OrthoDB" id="7876498at2"/>
<name>A0A085TU08_9RHOB</name>